<proteinExistence type="predicted"/>
<comment type="catalytic activity">
    <reaction evidence="3">
        <text>a 1,2-diacyl-sn-glycero-3-phospho-(1D-myo-inositol 4-phosphate) + H2O = a 1,2-diacyl-sn-glycero-3-phospho-(1D-myo-inositol) + phosphate</text>
        <dbReference type="Rhea" id="RHEA:55652"/>
        <dbReference type="ChEBI" id="CHEBI:15377"/>
        <dbReference type="ChEBI" id="CHEBI:43474"/>
        <dbReference type="ChEBI" id="CHEBI:57880"/>
        <dbReference type="ChEBI" id="CHEBI:58178"/>
    </reaction>
    <physiologicalReaction direction="left-to-right" evidence="3">
        <dbReference type="Rhea" id="RHEA:55653"/>
    </physiologicalReaction>
</comment>
<organism evidence="9 10">
    <name type="scientific">Acanthosepion pharaonis</name>
    <name type="common">Pharaoh cuttlefish</name>
    <name type="synonym">Sepia pharaonis</name>
    <dbReference type="NCBI Taxonomy" id="158019"/>
    <lineage>
        <taxon>Eukaryota</taxon>
        <taxon>Metazoa</taxon>
        <taxon>Spiralia</taxon>
        <taxon>Lophotrochozoa</taxon>
        <taxon>Mollusca</taxon>
        <taxon>Cephalopoda</taxon>
        <taxon>Coleoidea</taxon>
        <taxon>Decapodiformes</taxon>
        <taxon>Sepiida</taxon>
        <taxon>Sepiina</taxon>
        <taxon>Sepiidae</taxon>
        <taxon>Acanthosepion</taxon>
    </lineage>
</organism>
<evidence type="ECO:0000259" key="8">
    <source>
        <dbReference type="PROSITE" id="PS50275"/>
    </source>
</evidence>
<evidence type="ECO:0000256" key="4">
    <source>
        <dbReference type="ARBA" id="ARBA00040795"/>
    </source>
</evidence>
<dbReference type="GO" id="GO:0046856">
    <property type="term" value="P:phosphatidylinositol dephosphorylation"/>
    <property type="evidence" value="ECO:0007669"/>
    <property type="project" value="TreeGrafter"/>
</dbReference>
<dbReference type="InterPro" id="IPR002013">
    <property type="entry name" value="SAC_dom"/>
</dbReference>
<dbReference type="Pfam" id="PF02383">
    <property type="entry name" value="Syja_N"/>
    <property type="match status" value="1"/>
</dbReference>
<evidence type="ECO:0000256" key="1">
    <source>
        <dbReference type="ARBA" id="ARBA00013038"/>
    </source>
</evidence>
<feature type="transmembrane region" description="Helical" evidence="7">
    <location>
        <begin position="551"/>
        <end position="571"/>
    </location>
</feature>
<dbReference type="GO" id="GO:0043812">
    <property type="term" value="F:phosphatidylinositol-4-phosphate phosphatase activity"/>
    <property type="evidence" value="ECO:0007669"/>
    <property type="project" value="TreeGrafter"/>
</dbReference>
<name>A0A812F0G3_ACAPH</name>
<dbReference type="PANTHER" id="PTHR45662:SF2">
    <property type="entry name" value="PHOSPHATIDYLINOSITOL-3-PHOSPHATASE SAC1"/>
    <property type="match status" value="1"/>
</dbReference>
<gene>
    <name evidence="9" type="ORF">SPHA_81139</name>
</gene>
<evidence type="ECO:0000256" key="6">
    <source>
        <dbReference type="ARBA" id="ARBA00041911"/>
    </source>
</evidence>
<dbReference type="OrthoDB" id="405996at2759"/>
<protein>
    <recommendedName>
        <fullName evidence="4">Phosphatidylinositol-3-phosphatase SAC1</fullName>
        <ecNumber evidence="1">3.1.3.64</ecNumber>
    </recommendedName>
    <alternativeName>
        <fullName evidence="6">Phosphatidylinositol-4-phosphate phosphatase</fullName>
    </alternativeName>
    <alternativeName>
        <fullName evidence="5">Suppressor of actin mutations 1-like protein</fullName>
    </alternativeName>
</protein>
<keyword evidence="7" id="KW-0812">Transmembrane</keyword>
<sequence>MAVHDSFRLHITSEKFIIEAQDSGTHEVLVIDRVTQEINLQIGNVLPEAAVVKPIHGILGIIRLLAGPYIIVITQKSKVGEINGHAVWKITDTEIHSYKRTTLHLTEKQITDNRVYYSMIESVLKANGFYFSTTFDLSHSLQRLANTSPDFVNIPLFERADPQFVWNGHIMRELAQQPELGKFCLPVIHGFLSIRSCTINNKALDYILISRRSVFRAGTRFYVRGLDSKGQAANFVETEQIVLYDEHKCSFVQTRGSIPLYWSQRPNLKYKPIPVISSTANHMDAFQHHFDTQIYTYGKQVLLNLIDHKGAEDLLEKAFAQMVVNAGIKDIRYESFDFHHECRHMRWDRLSILMDKVAEERKQLGYFMSLWDNNILSQQKGVFRTNCMDCLDRTNVVQSMLAKDILQDQLLQLQILQPGQLIKDFPMFNDVLKNVWADNADTVSKQYAGTGALKTDFTRTGKRTRYGLLMDGLNSIVRYFKNNFKDGYRQDSVDLLLGNYIVEEQEGITRPSPLITDRDWKFYALPAVFFVSLAMCMICILLPDEHATEQVLYILFWGGFCVISSLAIYMFGEVFVDSPRLTQAKFKTD</sequence>
<comment type="caution">
    <text evidence="9">The sequence shown here is derived from an EMBL/GenBank/DDBJ whole genome shotgun (WGS) entry which is preliminary data.</text>
</comment>
<evidence type="ECO:0000313" key="9">
    <source>
        <dbReference type="EMBL" id="CAE1332036.1"/>
    </source>
</evidence>
<evidence type="ECO:0000256" key="3">
    <source>
        <dbReference type="ARBA" id="ARBA00036807"/>
    </source>
</evidence>
<feature type="transmembrane region" description="Helical" evidence="7">
    <location>
        <begin position="520"/>
        <end position="542"/>
    </location>
</feature>
<comment type="catalytic activity">
    <reaction evidence="2">
        <text>a 1,2-diacyl-sn-glycero-3-phospho-(1D-myo-inositol-3-phosphate) + H2O = a 1,2-diacyl-sn-glycero-3-phospho-(1D-myo-inositol) + phosphate</text>
        <dbReference type="Rhea" id="RHEA:12316"/>
        <dbReference type="ChEBI" id="CHEBI:15377"/>
        <dbReference type="ChEBI" id="CHEBI:43474"/>
        <dbReference type="ChEBI" id="CHEBI:57880"/>
        <dbReference type="ChEBI" id="CHEBI:58088"/>
        <dbReference type="EC" id="3.1.3.64"/>
    </reaction>
    <physiologicalReaction direction="left-to-right" evidence="2">
        <dbReference type="Rhea" id="RHEA:12317"/>
    </physiologicalReaction>
</comment>
<evidence type="ECO:0000256" key="7">
    <source>
        <dbReference type="SAM" id="Phobius"/>
    </source>
</evidence>
<reference evidence="9" key="1">
    <citation type="submission" date="2021-01" db="EMBL/GenBank/DDBJ databases">
        <authorList>
            <person name="Li R."/>
            <person name="Bekaert M."/>
        </authorList>
    </citation>
    <scope>NUCLEOTIDE SEQUENCE</scope>
    <source>
        <strain evidence="9">Farmed</strain>
    </source>
</reference>
<keyword evidence="9" id="KW-0378">Hydrolase</keyword>
<keyword evidence="7" id="KW-1133">Transmembrane helix</keyword>
<dbReference type="EMBL" id="CAHIKZ030005625">
    <property type="protein sequence ID" value="CAE1332036.1"/>
    <property type="molecule type" value="Genomic_DNA"/>
</dbReference>
<dbReference type="GO" id="GO:0004438">
    <property type="term" value="F:phosphatidylinositol-3-phosphate phosphatase activity"/>
    <property type="evidence" value="ECO:0007669"/>
    <property type="project" value="UniProtKB-EC"/>
</dbReference>
<dbReference type="Proteomes" id="UP000597762">
    <property type="component" value="Unassembled WGS sequence"/>
</dbReference>
<evidence type="ECO:0000313" key="10">
    <source>
        <dbReference type="Proteomes" id="UP000597762"/>
    </source>
</evidence>
<evidence type="ECO:0000256" key="5">
    <source>
        <dbReference type="ARBA" id="ARBA00041396"/>
    </source>
</evidence>
<dbReference type="AlphaFoldDB" id="A0A812F0G3"/>
<dbReference type="PROSITE" id="PS50275">
    <property type="entry name" value="SAC"/>
    <property type="match status" value="1"/>
</dbReference>
<feature type="domain" description="SAC" evidence="8">
    <location>
        <begin position="120"/>
        <end position="449"/>
    </location>
</feature>
<dbReference type="GO" id="GO:0005783">
    <property type="term" value="C:endoplasmic reticulum"/>
    <property type="evidence" value="ECO:0007669"/>
    <property type="project" value="TreeGrafter"/>
</dbReference>
<dbReference type="EC" id="3.1.3.64" evidence="1"/>
<evidence type="ECO:0000256" key="2">
    <source>
        <dbReference type="ARBA" id="ARBA00036631"/>
    </source>
</evidence>
<keyword evidence="10" id="KW-1185">Reference proteome</keyword>
<keyword evidence="7" id="KW-0472">Membrane</keyword>
<dbReference type="PANTHER" id="PTHR45662">
    <property type="entry name" value="PHOSPHATIDYLINOSITIDE PHOSPHATASE SAC1"/>
    <property type="match status" value="1"/>
</dbReference>
<accession>A0A812F0G3</accession>